<organism evidence="3 5">
    <name type="scientific">Adineta ricciae</name>
    <name type="common">Rotifer</name>
    <dbReference type="NCBI Taxonomy" id="249248"/>
    <lineage>
        <taxon>Eukaryota</taxon>
        <taxon>Metazoa</taxon>
        <taxon>Spiralia</taxon>
        <taxon>Gnathifera</taxon>
        <taxon>Rotifera</taxon>
        <taxon>Eurotatoria</taxon>
        <taxon>Bdelloidea</taxon>
        <taxon>Adinetida</taxon>
        <taxon>Adinetidae</taxon>
        <taxon>Adineta</taxon>
    </lineage>
</organism>
<dbReference type="Gene3D" id="1.20.1280.50">
    <property type="match status" value="1"/>
</dbReference>
<evidence type="ECO:0000313" key="4">
    <source>
        <dbReference type="Proteomes" id="UP000663828"/>
    </source>
</evidence>
<dbReference type="AlphaFoldDB" id="A0A815TET3"/>
<dbReference type="EMBL" id="CAJNOR010001582">
    <property type="protein sequence ID" value="CAF1167442.1"/>
    <property type="molecule type" value="Genomic_DNA"/>
</dbReference>
<protein>
    <recommendedName>
        <fullName evidence="1">F-box domain-containing protein</fullName>
    </recommendedName>
</protein>
<dbReference type="InterPro" id="IPR036047">
    <property type="entry name" value="F-box-like_dom_sf"/>
</dbReference>
<dbReference type="PROSITE" id="PS50181">
    <property type="entry name" value="FBOX"/>
    <property type="match status" value="1"/>
</dbReference>
<dbReference type="Proteomes" id="UP000663852">
    <property type="component" value="Unassembled WGS sequence"/>
</dbReference>
<gene>
    <name evidence="3" type="ORF">EDS130_LOCUS42633</name>
    <name evidence="2" type="ORF">XAT740_LOCUS21832</name>
</gene>
<name>A0A815TET3_ADIRI</name>
<dbReference type="Proteomes" id="UP000663828">
    <property type="component" value="Unassembled WGS sequence"/>
</dbReference>
<accession>A0A815TET3</accession>
<dbReference type="InterPro" id="IPR013320">
    <property type="entry name" value="ConA-like_dom_sf"/>
</dbReference>
<keyword evidence="4" id="KW-1185">Reference proteome</keyword>
<comment type="caution">
    <text evidence="3">The sequence shown here is derived from an EMBL/GenBank/DDBJ whole genome shotgun (WGS) entry which is preliminary data.</text>
</comment>
<evidence type="ECO:0000313" key="3">
    <source>
        <dbReference type="EMBL" id="CAF1501080.1"/>
    </source>
</evidence>
<reference evidence="3" key="1">
    <citation type="submission" date="2021-02" db="EMBL/GenBank/DDBJ databases">
        <authorList>
            <person name="Nowell W R."/>
        </authorList>
    </citation>
    <scope>NUCLEOTIDE SEQUENCE</scope>
</reference>
<feature type="domain" description="F-box" evidence="1">
    <location>
        <begin position="1"/>
        <end position="45"/>
    </location>
</feature>
<evidence type="ECO:0000259" key="1">
    <source>
        <dbReference type="PROSITE" id="PS50181"/>
    </source>
</evidence>
<dbReference type="OrthoDB" id="550575at2759"/>
<dbReference type="SUPFAM" id="SSF49899">
    <property type="entry name" value="Concanavalin A-like lectins/glucanases"/>
    <property type="match status" value="1"/>
</dbReference>
<evidence type="ECO:0000313" key="5">
    <source>
        <dbReference type="Proteomes" id="UP000663852"/>
    </source>
</evidence>
<sequence>MDRLPVELLKRIFLFIDQLSDLIRTSLVCQQWRSLIVDDEHFLNKWFHLSLKFSQQSPRSHLTTNDGDRRQGLILNPDRSLFLPNLQSSECYLLQLMDLFDPDDNEYFFEQQYPSLLFNGSHSFSLWFFLPHQGELAIQIGTASILDLHHCSHDGHDGHRWRTGNSGKIIMDDRWIHIVIGISESQSFYRIWLNGQDFKTFNLHYTYNKHTNRICSTSAITLTCKRFERSIQSPIYARIADLVAFKRCLSTIEIRAIYEQQKCISQVQVGTFMRNERERKQNSISS</sequence>
<dbReference type="SUPFAM" id="SSF81383">
    <property type="entry name" value="F-box domain"/>
    <property type="match status" value="1"/>
</dbReference>
<evidence type="ECO:0000313" key="2">
    <source>
        <dbReference type="EMBL" id="CAF1167442.1"/>
    </source>
</evidence>
<dbReference type="InterPro" id="IPR001810">
    <property type="entry name" value="F-box_dom"/>
</dbReference>
<proteinExistence type="predicted"/>
<dbReference type="EMBL" id="CAJNOJ010000635">
    <property type="protein sequence ID" value="CAF1501080.1"/>
    <property type="molecule type" value="Genomic_DNA"/>
</dbReference>
<dbReference type="Gene3D" id="2.60.120.200">
    <property type="match status" value="1"/>
</dbReference>
<dbReference type="SMART" id="SM00256">
    <property type="entry name" value="FBOX"/>
    <property type="match status" value="1"/>
</dbReference>
<dbReference type="Pfam" id="PF12937">
    <property type="entry name" value="F-box-like"/>
    <property type="match status" value="1"/>
</dbReference>